<evidence type="ECO:0000256" key="2">
    <source>
        <dbReference type="ARBA" id="ARBA00022747"/>
    </source>
</evidence>
<proteinExistence type="inferred from homology"/>
<dbReference type="Pfam" id="PF01420">
    <property type="entry name" value="Methylase_S"/>
    <property type="match status" value="2"/>
</dbReference>
<sequence length="419" mass="47147">MSSLTLIGAHRAVSELLENRPKSWDVVRFKGLFERLDRRNVDLAYEMLSLRSTGEVVARAEMGGRQEPDESSLPKYLVAEIDDLVVNPMWLIGGGIGVSRRAGAVSPDYRVFRSHGALHPRFVHHLLRSQPYLDQYLLYTRAQTTFDRRVQQSDLDNLPLPVPPLEEQRAIADYLDRETVRIDTLIEEQQRLIEMLRERRRLAITNAIPPRPSVGSGADKLGRTARIGNGSTPRRENRAYWDGGDVPWLNSSVVNQTRVHSAVEFTTAAALAECHLPIVPPGSVLVGLTGQGKTRGMATILDIEATVNQHLAYVTPDRAKWWPDYLLWLLTAAYDDLRRISEENGSTKGGLTCEALKQLRVIIPPIDEQRRIAFHLDERTAKTDTLIAETERFIELARERRSALITAAVTGQIDVREVA</sequence>
<evidence type="ECO:0000256" key="1">
    <source>
        <dbReference type="ARBA" id="ARBA00010923"/>
    </source>
</evidence>
<dbReference type="Gene3D" id="1.10.287.1120">
    <property type="entry name" value="Bipartite methylase S protein"/>
    <property type="match status" value="1"/>
</dbReference>
<gene>
    <name evidence="6" type="ORF">QFZ56_002643</name>
</gene>
<evidence type="ECO:0000259" key="5">
    <source>
        <dbReference type="Pfam" id="PF01420"/>
    </source>
</evidence>
<dbReference type="InterPro" id="IPR044946">
    <property type="entry name" value="Restrct_endonuc_typeI_TRD_sf"/>
</dbReference>
<evidence type="ECO:0000313" key="7">
    <source>
        <dbReference type="Proteomes" id="UP001243364"/>
    </source>
</evidence>
<name>A0ABU0PZ45_STRAH</name>
<comment type="caution">
    <text evidence="6">The sequence shown here is derived from an EMBL/GenBank/DDBJ whole genome shotgun (WGS) entry which is preliminary data.</text>
</comment>
<dbReference type="PANTHER" id="PTHR30408">
    <property type="entry name" value="TYPE-1 RESTRICTION ENZYME ECOKI SPECIFICITY PROTEIN"/>
    <property type="match status" value="1"/>
</dbReference>
<comment type="similarity">
    <text evidence="1">Belongs to the type-I restriction system S methylase family.</text>
</comment>
<protein>
    <submittedName>
        <fullName evidence="6">Type I restriction enzyme S subunit</fullName>
        <ecNumber evidence="6">3.1.21.3</ecNumber>
    </submittedName>
</protein>
<evidence type="ECO:0000256" key="4">
    <source>
        <dbReference type="SAM" id="MobiDB-lite"/>
    </source>
</evidence>
<dbReference type="CDD" id="cd17247">
    <property type="entry name" value="RMtype1_S_Eco2747I-TRD2-CR2_like"/>
    <property type="match status" value="1"/>
</dbReference>
<keyword evidence="3" id="KW-0238">DNA-binding</keyword>
<keyword evidence="2" id="KW-0680">Restriction system</keyword>
<accession>A0ABU0PZ45</accession>
<dbReference type="SUPFAM" id="SSF116734">
    <property type="entry name" value="DNA methylase specificity domain"/>
    <property type="match status" value="2"/>
</dbReference>
<feature type="domain" description="Type I restriction modification DNA specificity" evidence="5">
    <location>
        <begin position="225"/>
        <end position="388"/>
    </location>
</feature>
<dbReference type="InterPro" id="IPR000055">
    <property type="entry name" value="Restrct_endonuc_typeI_TRD"/>
</dbReference>
<dbReference type="RefSeq" id="WP_307042684.1">
    <property type="nucleotide sequence ID" value="NZ_JAUSYA010000001.1"/>
</dbReference>
<evidence type="ECO:0000313" key="6">
    <source>
        <dbReference type="EMBL" id="MDQ0683680.1"/>
    </source>
</evidence>
<dbReference type="InterPro" id="IPR052021">
    <property type="entry name" value="Type-I_RS_S_subunit"/>
</dbReference>
<dbReference type="PANTHER" id="PTHR30408:SF12">
    <property type="entry name" value="TYPE I RESTRICTION ENZYME MJAVIII SPECIFICITY SUBUNIT"/>
    <property type="match status" value="1"/>
</dbReference>
<keyword evidence="7" id="KW-1185">Reference proteome</keyword>
<dbReference type="Proteomes" id="UP001243364">
    <property type="component" value="Unassembled WGS sequence"/>
</dbReference>
<feature type="region of interest" description="Disordered" evidence="4">
    <location>
        <begin position="213"/>
        <end position="235"/>
    </location>
</feature>
<dbReference type="Gene3D" id="3.90.220.20">
    <property type="entry name" value="DNA methylase specificity domains"/>
    <property type="match status" value="2"/>
</dbReference>
<dbReference type="EC" id="3.1.21.3" evidence="6"/>
<dbReference type="GO" id="GO:0009035">
    <property type="term" value="F:type I site-specific deoxyribonuclease activity"/>
    <property type="evidence" value="ECO:0007669"/>
    <property type="project" value="UniProtKB-EC"/>
</dbReference>
<reference evidence="6 7" key="1">
    <citation type="submission" date="2023-07" db="EMBL/GenBank/DDBJ databases">
        <title>Comparative genomics of wheat-associated soil bacteria to identify genetic determinants of phenazine resistance.</title>
        <authorList>
            <person name="Mouncey N."/>
        </authorList>
    </citation>
    <scope>NUCLEOTIDE SEQUENCE [LARGE SCALE GENOMIC DNA]</scope>
    <source>
        <strain evidence="6 7">W4I19-2</strain>
    </source>
</reference>
<feature type="domain" description="Type I restriction modification DNA specificity" evidence="5">
    <location>
        <begin position="149"/>
        <end position="180"/>
    </location>
</feature>
<organism evidence="6 7">
    <name type="scientific">Streptomyces achromogenes</name>
    <dbReference type="NCBI Taxonomy" id="67255"/>
    <lineage>
        <taxon>Bacteria</taxon>
        <taxon>Bacillati</taxon>
        <taxon>Actinomycetota</taxon>
        <taxon>Actinomycetes</taxon>
        <taxon>Kitasatosporales</taxon>
        <taxon>Streptomycetaceae</taxon>
        <taxon>Streptomyces</taxon>
    </lineage>
</organism>
<keyword evidence="6" id="KW-0378">Hydrolase</keyword>
<dbReference type="EMBL" id="JAUSYA010000001">
    <property type="protein sequence ID" value="MDQ0683680.1"/>
    <property type="molecule type" value="Genomic_DNA"/>
</dbReference>
<evidence type="ECO:0000256" key="3">
    <source>
        <dbReference type="ARBA" id="ARBA00023125"/>
    </source>
</evidence>